<evidence type="ECO:0000256" key="7">
    <source>
        <dbReference type="ARBA" id="ARBA00022833"/>
    </source>
</evidence>
<evidence type="ECO:0000313" key="13">
    <source>
        <dbReference type="Proteomes" id="UP001153737"/>
    </source>
</evidence>
<evidence type="ECO:0000256" key="5">
    <source>
        <dbReference type="ARBA" id="ARBA00022723"/>
    </source>
</evidence>
<dbReference type="PANTHER" id="PTHR11733">
    <property type="entry name" value="ZINC METALLOPROTEASE FAMILY M13 NEPRILYSIN-RELATED"/>
    <property type="match status" value="1"/>
</dbReference>
<dbReference type="Gene3D" id="1.10.1380.10">
    <property type="entry name" value="Neutral endopeptidase , domain2"/>
    <property type="match status" value="1"/>
</dbReference>
<evidence type="ECO:0000256" key="3">
    <source>
        <dbReference type="ARBA" id="ARBA00007357"/>
    </source>
</evidence>
<keyword evidence="7" id="KW-0862">Zinc</keyword>
<keyword evidence="9" id="KW-1133">Transmembrane helix</keyword>
<dbReference type="GO" id="GO:0046872">
    <property type="term" value="F:metal ion binding"/>
    <property type="evidence" value="ECO:0007669"/>
    <property type="project" value="UniProtKB-KW"/>
</dbReference>
<evidence type="ECO:0000256" key="6">
    <source>
        <dbReference type="ARBA" id="ARBA00022801"/>
    </source>
</evidence>
<accession>A0A9N9X3B3</accession>
<dbReference type="SUPFAM" id="SSF55486">
    <property type="entry name" value="Metalloproteases ('zincins'), catalytic domain"/>
    <property type="match status" value="1"/>
</dbReference>
<dbReference type="Pfam" id="PF01431">
    <property type="entry name" value="Peptidase_M13"/>
    <property type="match status" value="1"/>
</dbReference>
<dbReference type="GO" id="GO:0004222">
    <property type="term" value="F:metalloendopeptidase activity"/>
    <property type="evidence" value="ECO:0007669"/>
    <property type="project" value="InterPro"/>
</dbReference>
<dbReference type="OrthoDB" id="6475849at2759"/>
<evidence type="ECO:0000259" key="11">
    <source>
        <dbReference type="Pfam" id="PF05649"/>
    </source>
</evidence>
<dbReference type="PRINTS" id="PR00786">
    <property type="entry name" value="NEPRILYSIN"/>
</dbReference>
<evidence type="ECO:0000259" key="10">
    <source>
        <dbReference type="Pfam" id="PF01431"/>
    </source>
</evidence>
<feature type="transmembrane region" description="Helical" evidence="9">
    <location>
        <begin position="12"/>
        <end position="36"/>
    </location>
</feature>
<reference evidence="12" key="1">
    <citation type="submission" date="2022-01" db="EMBL/GenBank/DDBJ databases">
        <authorList>
            <person name="King R."/>
        </authorList>
    </citation>
    <scope>NUCLEOTIDE SEQUENCE</scope>
</reference>
<dbReference type="GO" id="GO:0016485">
    <property type="term" value="P:protein processing"/>
    <property type="evidence" value="ECO:0007669"/>
    <property type="project" value="TreeGrafter"/>
</dbReference>
<keyword evidence="13" id="KW-1185">Reference proteome</keyword>
<keyword evidence="6" id="KW-0378">Hydrolase</keyword>
<comment type="subcellular location">
    <subcellularLocation>
        <location evidence="2">Cell membrane</location>
        <topology evidence="2">Single-pass type II membrane protein</topology>
    </subcellularLocation>
</comment>
<evidence type="ECO:0000256" key="1">
    <source>
        <dbReference type="ARBA" id="ARBA00001947"/>
    </source>
</evidence>
<evidence type="ECO:0000313" key="12">
    <source>
        <dbReference type="EMBL" id="CAG9820345.1"/>
    </source>
</evidence>
<proteinExistence type="inferred from homology"/>
<keyword evidence="9" id="KW-0472">Membrane</keyword>
<name>A0A9N9X3B3_PHACE</name>
<gene>
    <name evidence="12" type="ORF">PHAECO_LOCUS8877</name>
</gene>
<dbReference type="PROSITE" id="PS51885">
    <property type="entry name" value="NEPRILYSIN"/>
    <property type="match status" value="1"/>
</dbReference>
<evidence type="ECO:0000256" key="2">
    <source>
        <dbReference type="ARBA" id="ARBA00004401"/>
    </source>
</evidence>
<keyword evidence="5" id="KW-0479">Metal-binding</keyword>
<dbReference type="InterPro" id="IPR042089">
    <property type="entry name" value="Peptidase_M13_dom_2"/>
</dbReference>
<dbReference type="Proteomes" id="UP001153737">
    <property type="component" value="Chromosome 4"/>
</dbReference>
<dbReference type="InterPro" id="IPR000718">
    <property type="entry name" value="Peptidase_M13"/>
</dbReference>
<reference evidence="12" key="2">
    <citation type="submission" date="2022-10" db="EMBL/GenBank/DDBJ databases">
        <authorList>
            <consortium name="ENA_rothamsted_submissions"/>
            <consortium name="culmorum"/>
            <person name="King R."/>
        </authorList>
    </citation>
    <scope>NUCLEOTIDE SEQUENCE</scope>
</reference>
<dbReference type="InterPro" id="IPR018497">
    <property type="entry name" value="Peptidase_M13_C"/>
</dbReference>
<evidence type="ECO:0008006" key="14">
    <source>
        <dbReference type="Google" id="ProtNLM"/>
    </source>
</evidence>
<dbReference type="AlphaFoldDB" id="A0A9N9X3B3"/>
<dbReference type="InterPro" id="IPR024079">
    <property type="entry name" value="MetalloPept_cat_dom_sf"/>
</dbReference>
<feature type="domain" description="Peptidase M13 N-terminal" evidence="11">
    <location>
        <begin position="66"/>
        <end position="446"/>
    </location>
</feature>
<dbReference type="CDD" id="cd08662">
    <property type="entry name" value="M13"/>
    <property type="match status" value="1"/>
</dbReference>
<dbReference type="InterPro" id="IPR008753">
    <property type="entry name" value="Peptidase_M13_N"/>
</dbReference>
<feature type="domain" description="Peptidase M13 C-terminal" evidence="10">
    <location>
        <begin position="509"/>
        <end position="719"/>
    </location>
</feature>
<evidence type="ECO:0000256" key="8">
    <source>
        <dbReference type="ARBA" id="ARBA00023049"/>
    </source>
</evidence>
<dbReference type="EMBL" id="OU896710">
    <property type="protein sequence ID" value="CAG9820345.1"/>
    <property type="molecule type" value="Genomic_DNA"/>
</dbReference>
<dbReference type="Pfam" id="PF05649">
    <property type="entry name" value="Peptidase_M13_N"/>
    <property type="match status" value="1"/>
</dbReference>
<protein>
    <recommendedName>
        <fullName evidence="14">Neprilysin</fullName>
    </recommendedName>
</protein>
<keyword evidence="9" id="KW-0812">Transmembrane</keyword>
<dbReference type="PANTHER" id="PTHR11733:SF224">
    <property type="entry name" value="NEPRILYSIN-2"/>
    <property type="match status" value="1"/>
</dbReference>
<comment type="similarity">
    <text evidence="3">Belongs to the peptidase M13 family.</text>
</comment>
<organism evidence="12 13">
    <name type="scientific">Phaedon cochleariae</name>
    <name type="common">Mustard beetle</name>
    <dbReference type="NCBI Taxonomy" id="80249"/>
    <lineage>
        <taxon>Eukaryota</taxon>
        <taxon>Metazoa</taxon>
        <taxon>Ecdysozoa</taxon>
        <taxon>Arthropoda</taxon>
        <taxon>Hexapoda</taxon>
        <taxon>Insecta</taxon>
        <taxon>Pterygota</taxon>
        <taxon>Neoptera</taxon>
        <taxon>Endopterygota</taxon>
        <taxon>Coleoptera</taxon>
        <taxon>Polyphaga</taxon>
        <taxon>Cucujiformia</taxon>
        <taxon>Chrysomeloidea</taxon>
        <taxon>Chrysomelidae</taxon>
        <taxon>Chrysomelinae</taxon>
        <taxon>Chrysomelini</taxon>
        <taxon>Phaedon</taxon>
    </lineage>
</organism>
<comment type="cofactor">
    <cofactor evidence="1">
        <name>Zn(2+)</name>
        <dbReference type="ChEBI" id="CHEBI:29105"/>
    </cofactor>
</comment>
<sequence>MGWKENFQKLTVLEKVLIISVTILCIVVVLLFIGFLTTHDDGVCTHPECVRAAVHILDTVDPLANPCEDFYRFACGTFLQNAFTTGRPSLLHELSELTKNQLQEIVVETRKDETELPRMLRAQRRFYRACANTSAIEEEENQTVLRLLDEVLGGWPLQKRQMWDDRGFDWVKSTIKSRKLGLYYQFFFSVDVYHNLTNNKAMLWIRPPAQIEISSFQWKEETIDLMADIATLLGSESNVIPEIRTTMYFAKQIQGLAEIYHNKSLPYGSRERQNRTIASINHTYIKIDWLSFLKNITGLPLREDDPVMFDLTDYLTDFFYLLSRTPKRISANFMSWAIISSNINYMTRAVRDKYKELSKFSNDTEEADTSRCDICFKLSTGLFRSIAESEYMRRYTTIEKKTSISRMIQAIKKEMEISLTVTPWLDEVSRNNALKRLKNITEAIGWLDLAFDIDKIDQINGYHKIVVHGDNAVDMARTMTRSNFDNYYRQMERNITDLDRISSPRIEVNAYFVRSYNILVLPASILQGQIFSTNRPSYLNYGALGTVIGHEMTHGFSEAGELFDSDSDNLWTNETMQRFANVSRCLVDEYDDYREGIGKLEVNDTCDPVQTLLDENLADFTGVNLAYTAYRRWAQLNAPEKTLPGVRFTPNQLFWIMASTYMCHDRKLSEDDTFFKGRDASHGEPEFRVVGRIRNSPYFAKDFDCPADSEMNVRDKCRVYY</sequence>
<keyword evidence="4" id="KW-0645">Protease</keyword>
<dbReference type="GO" id="GO:0005886">
    <property type="term" value="C:plasma membrane"/>
    <property type="evidence" value="ECO:0007669"/>
    <property type="project" value="UniProtKB-SubCell"/>
</dbReference>
<keyword evidence="8" id="KW-0482">Metalloprotease</keyword>
<evidence type="ECO:0000256" key="4">
    <source>
        <dbReference type="ARBA" id="ARBA00022670"/>
    </source>
</evidence>
<dbReference type="Gene3D" id="3.40.390.10">
    <property type="entry name" value="Collagenase (Catalytic Domain)"/>
    <property type="match status" value="1"/>
</dbReference>
<evidence type="ECO:0000256" key="9">
    <source>
        <dbReference type="SAM" id="Phobius"/>
    </source>
</evidence>